<keyword evidence="1" id="KW-0539">Nucleus</keyword>
<dbReference type="InterPro" id="IPR038212">
    <property type="entry name" value="TF_EnY2_sf"/>
</dbReference>
<dbReference type="Proteomes" id="UP000298663">
    <property type="component" value="Unassembled WGS sequence"/>
</dbReference>
<evidence type="ECO:0000256" key="1">
    <source>
        <dbReference type="HAMAP-Rule" id="MF_03046"/>
    </source>
</evidence>
<dbReference type="STRING" id="34508.A0A4U8UY02"/>
<dbReference type="GO" id="GO:0003713">
    <property type="term" value="F:transcription coactivator activity"/>
    <property type="evidence" value="ECO:0007669"/>
    <property type="project" value="UniProtKB-UniRule"/>
</dbReference>
<dbReference type="Gene3D" id="1.10.246.140">
    <property type="match status" value="1"/>
</dbReference>
<dbReference type="EMBL" id="AZBU02000001">
    <property type="protein sequence ID" value="TMS38292.1"/>
    <property type="molecule type" value="Genomic_DNA"/>
</dbReference>
<comment type="function">
    <text evidence="1">Involved in mRNA export coupled transcription activation by association with both the TREX-2 and the SAGA complexes. The transcription regulatory histone acetylation (HAT) complex SAGA is a multiprotein complex that activates transcription by remodeling chromatin and mediating histone acetylation and deubiquitination. Within the SAGA complex, participates to a subcomplex that specifically deubiquitinates histones. The SAGA complex is recruited to specific gene promoters by activators, where it is required for transcription. The TREX-2 complex functions in docking export-competent ribonucleoprotein particles (mRNPs) to the nuclear entrance of the nuclear pore complex (nuclear basket). TREX-2 participates in mRNA export and accurate chromatin positioning in the nucleus by tethering genes to the nuclear periphery.</text>
</comment>
<dbReference type="GO" id="GO:0006406">
    <property type="term" value="P:mRNA export from nucleus"/>
    <property type="evidence" value="ECO:0007669"/>
    <property type="project" value="UniProtKB-UniRule"/>
</dbReference>
<evidence type="ECO:0000256" key="2">
    <source>
        <dbReference type="SAM" id="MobiDB-lite"/>
    </source>
</evidence>
<dbReference type="PANTHER" id="PTHR12514">
    <property type="entry name" value="ENHANCER OF YELLOW 2 TRANSCRIPTION FACTOR"/>
    <property type="match status" value="1"/>
</dbReference>
<dbReference type="GO" id="GO:0070390">
    <property type="term" value="C:transcription export complex 2"/>
    <property type="evidence" value="ECO:0007669"/>
    <property type="project" value="UniProtKB-UniRule"/>
</dbReference>
<reference evidence="3 4" key="1">
    <citation type="journal article" date="2015" name="Genome Biol.">
        <title>Comparative genomics of Steinernema reveals deeply conserved gene regulatory networks.</title>
        <authorList>
            <person name="Dillman A.R."/>
            <person name="Macchietto M."/>
            <person name="Porter C.F."/>
            <person name="Rogers A."/>
            <person name="Williams B."/>
            <person name="Antoshechkin I."/>
            <person name="Lee M.M."/>
            <person name="Goodwin Z."/>
            <person name="Lu X."/>
            <person name="Lewis E.E."/>
            <person name="Goodrich-Blair H."/>
            <person name="Stock S.P."/>
            <person name="Adams B.J."/>
            <person name="Sternberg P.W."/>
            <person name="Mortazavi A."/>
        </authorList>
    </citation>
    <scope>NUCLEOTIDE SEQUENCE [LARGE SCALE GENOMIC DNA]</scope>
    <source>
        <strain evidence="3 4">ALL</strain>
    </source>
</reference>
<dbReference type="Pfam" id="PF10163">
    <property type="entry name" value="EnY2"/>
    <property type="match status" value="1"/>
</dbReference>
<comment type="caution">
    <text evidence="3">The sequence shown here is derived from an EMBL/GenBank/DDBJ whole genome shotgun (WGS) entry which is preliminary data.</text>
</comment>
<organism evidence="3 4">
    <name type="scientific">Steinernema carpocapsae</name>
    <name type="common">Entomopathogenic nematode</name>
    <dbReference type="NCBI Taxonomy" id="34508"/>
    <lineage>
        <taxon>Eukaryota</taxon>
        <taxon>Metazoa</taxon>
        <taxon>Ecdysozoa</taxon>
        <taxon>Nematoda</taxon>
        <taxon>Chromadorea</taxon>
        <taxon>Rhabditida</taxon>
        <taxon>Tylenchina</taxon>
        <taxon>Panagrolaimomorpha</taxon>
        <taxon>Strongyloidoidea</taxon>
        <taxon>Steinernematidae</taxon>
        <taxon>Steinernema</taxon>
    </lineage>
</organism>
<keyword evidence="1" id="KW-0653">Protein transport</keyword>
<keyword evidence="1" id="KW-0804">Transcription</keyword>
<sequence>MNISHAFDETGERARLRELLLQRLTECGWVTLVEEKCREYIRAKEVENVTLDEVVNEVKKDARKAVPEEVKREIMNLIRDFVARMLAERERHGVPKEGGVQIEEIFDQPGPSTSRDA</sequence>
<evidence type="ECO:0000313" key="4">
    <source>
        <dbReference type="Proteomes" id="UP000298663"/>
    </source>
</evidence>
<accession>A0A4U8UY02</accession>
<protein>
    <recommendedName>
        <fullName evidence="1">Transcription and mRNA export factor ENY2</fullName>
    </recommendedName>
    <alternativeName>
        <fullName evidence="1">Enhancer of yellow 2 transcription factor homolog</fullName>
    </alternativeName>
</protein>
<comment type="similarity">
    <text evidence="1">Belongs to the ENY2 family.</text>
</comment>
<dbReference type="GO" id="GO:0071819">
    <property type="term" value="C:DUBm complex"/>
    <property type="evidence" value="ECO:0007669"/>
    <property type="project" value="UniProtKB-UniRule"/>
</dbReference>
<dbReference type="GO" id="GO:0005643">
    <property type="term" value="C:nuclear pore"/>
    <property type="evidence" value="ECO:0007669"/>
    <property type="project" value="UniProtKB-UniRule"/>
</dbReference>
<keyword evidence="1" id="KW-0805">Transcription regulation</keyword>
<dbReference type="AlphaFoldDB" id="A0A4U8UY02"/>
<name>A0A4U8UY02_STECR</name>
<keyword evidence="1" id="KW-0811">Translocation</keyword>
<keyword evidence="1" id="KW-0813">Transport</keyword>
<dbReference type="GO" id="GO:0015031">
    <property type="term" value="P:protein transport"/>
    <property type="evidence" value="ECO:0007669"/>
    <property type="project" value="UniProtKB-KW"/>
</dbReference>
<keyword evidence="1" id="KW-0010">Activator</keyword>
<dbReference type="InterPro" id="IPR018783">
    <property type="entry name" value="TF_ENY2"/>
</dbReference>
<dbReference type="GO" id="GO:0005654">
    <property type="term" value="C:nucleoplasm"/>
    <property type="evidence" value="ECO:0007669"/>
    <property type="project" value="UniProtKB-SubCell"/>
</dbReference>
<feature type="region of interest" description="Disordered" evidence="2">
    <location>
        <begin position="93"/>
        <end position="117"/>
    </location>
</feature>
<dbReference type="GO" id="GO:0006368">
    <property type="term" value="P:transcription elongation by RNA polymerase II"/>
    <property type="evidence" value="ECO:0007669"/>
    <property type="project" value="UniProtKB-UniRule"/>
</dbReference>
<dbReference type="OrthoDB" id="6221744at2759"/>
<evidence type="ECO:0000313" key="3">
    <source>
        <dbReference type="EMBL" id="TMS38292.1"/>
    </source>
</evidence>
<dbReference type="GO" id="GO:0006325">
    <property type="term" value="P:chromatin organization"/>
    <property type="evidence" value="ECO:0007669"/>
    <property type="project" value="UniProtKB-KW"/>
</dbReference>
<keyword evidence="1" id="KW-0156">Chromatin regulator</keyword>
<reference evidence="3 4" key="2">
    <citation type="journal article" date="2019" name="G3 (Bethesda)">
        <title>Hybrid Assembly of the Genome of the Entomopathogenic Nematode Steinernema carpocapsae Identifies the X-Chromosome.</title>
        <authorList>
            <person name="Serra L."/>
            <person name="Macchietto M."/>
            <person name="Macias-Munoz A."/>
            <person name="McGill C.J."/>
            <person name="Rodriguez I.M."/>
            <person name="Rodriguez B."/>
            <person name="Murad R."/>
            <person name="Mortazavi A."/>
        </authorList>
    </citation>
    <scope>NUCLEOTIDE SEQUENCE [LARGE SCALE GENOMIC DNA]</scope>
    <source>
        <strain evidence="3 4">ALL</strain>
    </source>
</reference>
<proteinExistence type="inferred from homology"/>
<dbReference type="GO" id="GO:0000124">
    <property type="term" value="C:SAGA complex"/>
    <property type="evidence" value="ECO:0007669"/>
    <property type="project" value="UniProtKB-UniRule"/>
</dbReference>
<gene>
    <name evidence="3" type="ORF">L596_005052</name>
</gene>
<dbReference type="HAMAP" id="MF_03046">
    <property type="entry name" value="ENY2_Sus1"/>
    <property type="match status" value="1"/>
</dbReference>
<keyword evidence="1" id="KW-0509">mRNA transport</keyword>
<keyword evidence="4" id="KW-1185">Reference proteome</keyword>
<comment type="subcellular location">
    <subcellularLocation>
        <location evidence="1">Nucleus</location>
        <location evidence="1">Nucleoplasm</location>
    </subcellularLocation>
</comment>
<comment type="subunit">
    <text evidence="1">Component of the nuclear pore complex (NPC)-associated TREX-2 complex (transcription and export complex 2). Component of the SAGA transcription coactivator-HAT complex. Within the SAGA complex, participates to a subcomplex of SAGA called the DUB module (deubiquitination module).</text>
</comment>